<dbReference type="InterPro" id="IPR036097">
    <property type="entry name" value="HisK_dim/P_sf"/>
</dbReference>
<dbReference type="CDD" id="cd00082">
    <property type="entry name" value="HisKA"/>
    <property type="match status" value="1"/>
</dbReference>
<dbReference type="InterPro" id="IPR036890">
    <property type="entry name" value="HATPase_C_sf"/>
</dbReference>
<evidence type="ECO:0000313" key="8">
    <source>
        <dbReference type="Proteomes" id="UP000001302"/>
    </source>
</evidence>
<keyword evidence="4 7" id="KW-0418">Kinase</keyword>
<dbReference type="HOGENOM" id="CLU_000445_89_3_5"/>
<dbReference type="SMART" id="SM00388">
    <property type="entry name" value="HisKA"/>
    <property type="match status" value="1"/>
</dbReference>
<sequence length="293" mass="32094">MAPTAFPIRRSLPERNSLLREYAAHYGRALRRRQSDVTLRAAKIEAELAYQARGAFLASMNHELRTPLNAISGFAGLLKELGPGGIEPEQQATYLDYILQSSDLLLSHINTILEIADAESGGAKLSRRAIDLVDLLTQIVSSRKAEAPGSSLDIDVPERLPPVNADPDKIAAAVGHLVSFLLPEEGEGRMRLTVRQGVAGKSARWIYVSLDSPDAVHGEAEIEEALRVFDHIHEGLYRRFDPAKLGLAIAKSYIELNGGRFNYSVPSDHGLRVRFALPLAEGAHAETYERLAS</sequence>
<dbReference type="Gene3D" id="1.10.287.130">
    <property type="match status" value="1"/>
</dbReference>
<dbReference type="PANTHER" id="PTHR43711">
    <property type="entry name" value="TWO-COMPONENT HISTIDINE KINASE"/>
    <property type="match status" value="1"/>
</dbReference>
<name>E0TEI7_PARBH</name>
<dbReference type="SUPFAM" id="SSF47384">
    <property type="entry name" value="Homodimeric domain of signal transducing histidine kinase"/>
    <property type="match status" value="1"/>
</dbReference>
<gene>
    <name evidence="7" type="ordered locus">PB2503_12084</name>
</gene>
<proteinExistence type="predicted"/>
<dbReference type="EMBL" id="CP002156">
    <property type="protein sequence ID" value="ADM10459.1"/>
    <property type="molecule type" value="Genomic_DNA"/>
</dbReference>
<dbReference type="AlphaFoldDB" id="E0TEI7"/>
<keyword evidence="8" id="KW-1185">Reference proteome</keyword>
<reference evidence="8" key="1">
    <citation type="submission" date="2010-08" db="EMBL/GenBank/DDBJ databases">
        <title>Genome sequence of Parvularcula bermudensis HTCC2503.</title>
        <authorList>
            <person name="Kang D.-M."/>
            <person name="Oh H.-M."/>
            <person name="Cho J.-C."/>
        </authorList>
    </citation>
    <scope>NUCLEOTIDE SEQUENCE [LARGE SCALE GENOMIC DNA]</scope>
    <source>
        <strain evidence="8">ATCC BAA-594 / HTCC2503 / KCTC 12087</strain>
    </source>
</reference>
<dbReference type="eggNOG" id="COG2205">
    <property type="taxonomic scope" value="Bacteria"/>
</dbReference>
<dbReference type="Pfam" id="PF00512">
    <property type="entry name" value="HisKA"/>
    <property type="match status" value="1"/>
</dbReference>
<dbReference type="InterPro" id="IPR005467">
    <property type="entry name" value="His_kinase_dom"/>
</dbReference>
<evidence type="ECO:0000256" key="4">
    <source>
        <dbReference type="ARBA" id="ARBA00022777"/>
    </source>
</evidence>
<evidence type="ECO:0000256" key="2">
    <source>
        <dbReference type="ARBA" id="ARBA00012438"/>
    </source>
</evidence>
<evidence type="ECO:0000256" key="5">
    <source>
        <dbReference type="ARBA" id="ARBA00023012"/>
    </source>
</evidence>
<dbReference type="PROSITE" id="PS50109">
    <property type="entry name" value="HIS_KIN"/>
    <property type="match status" value="1"/>
</dbReference>
<dbReference type="RefSeq" id="WP_013301433.1">
    <property type="nucleotide sequence ID" value="NC_014414.1"/>
</dbReference>
<evidence type="ECO:0000259" key="6">
    <source>
        <dbReference type="PROSITE" id="PS50109"/>
    </source>
</evidence>
<dbReference type="OrthoDB" id="9813151at2"/>
<reference evidence="7 8" key="2">
    <citation type="journal article" date="2011" name="J. Bacteriol.">
        <title>Complete genome sequence of strain HTCC2503T of Parvularcula bermudensis, the type species of the order "Parvularculales" in the class Alphaproteobacteria.</title>
        <authorList>
            <person name="Oh H.M."/>
            <person name="Kang I."/>
            <person name="Vergin K.L."/>
            <person name="Kang D."/>
            <person name="Rhee K.H."/>
            <person name="Giovannoni S.J."/>
            <person name="Cho J.C."/>
        </authorList>
    </citation>
    <scope>NUCLEOTIDE SEQUENCE [LARGE SCALE GENOMIC DNA]</scope>
    <source>
        <strain evidence="8">ATCC BAA-594 / HTCC2503 / KCTC 12087</strain>
    </source>
</reference>
<keyword evidence="5" id="KW-0902">Two-component regulatory system</keyword>
<protein>
    <recommendedName>
        <fullName evidence="2">histidine kinase</fullName>
        <ecNumber evidence="2">2.7.13.3</ecNumber>
    </recommendedName>
</protein>
<evidence type="ECO:0000256" key="1">
    <source>
        <dbReference type="ARBA" id="ARBA00000085"/>
    </source>
</evidence>
<comment type="catalytic activity">
    <reaction evidence="1">
        <text>ATP + protein L-histidine = ADP + protein N-phospho-L-histidine.</text>
        <dbReference type="EC" id="2.7.13.3"/>
    </reaction>
</comment>
<accession>E0TEI7</accession>
<dbReference type="STRING" id="314260.PB2503_12084"/>
<dbReference type="KEGG" id="pbr:PB2503_12084"/>
<dbReference type="PANTHER" id="PTHR43711:SF31">
    <property type="entry name" value="HISTIDINE KINASE"/>
    <property type="match status" value="1"/>
</dbReference>
<dbReference type="InterPro" id="IPR003661">
    <property type="entry name" value="HisK_dim/P_dom"/>
</dbReference>
<keyword evidence="3" id="KW-0808">Transferase</keyword>
<dbReference type="Proteomes" id="UP000001302">
    <property type="component" value="Chromosome"/>
</dbReference>
<dbReference type="GO" id="GO:0000155">
    <property type="term" value="F:phosphorelay sensor kinase activity"/>
    <property type="evidence" value="ECO:0007669"/>
    <property type="project" value="InterPro"/>
</dbReference>
<dbReference type="InterPro" id="IPR050736">
    <property type="entry name" value="Sensor_HK_Regulatory"/>
</dbReference>
<dbReference type="SUPFAM" id="SSF55874">
    <property type="entry name" value="ATPase domain of HSP90 chaperone/DNA topoisomerase II/histidine kinase"/>
    <property type="match status" value="1"/>
</dbReference>
<organism evidence="7 8">
    <name type="scientific">Parvularcula bermudensis (strain ATCC BAA-594 / HTCC2503 / KCTC 12087)</name>
    <dbReference type="NCBI Taxonomy" id="314260"/>
    <lineage>
        <taxon>Bacteria</taxon>
        <taxon>Pseudomonadati</taxon>
        <taxon>Pseudomonadota</taxon>
        <taxon>Alphaproteobacteria</taxon>
        <taxon>Parvularculales</taxon>
        <taxon>Parvularculaceae</taxon>
        <taxon>Parvularcula</taxon>
    </lineage>
</organism>
<evidence type="ECO:0000256" key="3">
    <source>
        <dbReference type="ARBA" id="ARBA00022679"/>
    </source>
</evidence>
<evidence type="ECO:0000313" key="7">
    <source>
        <dbReference type="EMBL" id="ADM10459.1"/>
    </source>
</evidence>
<dbReference type="EC" id="2.7.13.3" evidence="2"/>
<dbReference type="Gene3D" id="3.30.565.10">
    <property type="entry name" value="Histidine kinase-like ATPase, C-terminal domain"/>
    <property type="match status" value="1"/>
</dbReference>
<feature type="domain" description="Histidine kinase" evidence="6">
    <location>
        <begin position="59"/>
        <end position="281"/>
    </location>
</feature>